<dbReference type="GO" id="GO:0016787">
    <property type="term" value="F:hydrolase activity"/>
    <property type="evidence" value="ECO:0007669"/>
    <property type="project" value="UniProtKB-KW"/>
</dbReference>
<dbReference type="EMBL" id="PCWW01000016">
    <property type="protein sequence ID" value="PIR13819.1"/>
    <property type="molecule type" value="Genomic_DNA"/>
</dbReference>
<accession>A0A2M6K9V1</accession>
<sequence>MQLKILLKRTLLLAVILSGLTLFIALLLYFIPKNSIQGSSAVLVENAAAQSNQEQVSQEGVSIGLPVRLKIPVISVDSAVIPVGLTPDGAMDVPKDPAEVAWYSLGPRPGESGSAVIAGHYDWIKNILAVFDNLHKLSKGDKISVEDENGVATTFVVREIRIYGKDEDASNVFGSDDDKAHLNLITCTGVWNKAKKIYSNRLIVFTDRK</sequence>
<feature type="transmembrane region" description="Helical" evidence="2">
    <location>
        <begin position="12"/>
        <end position="31"/>
    </location>
</feature>
<organism evidence="3 4">
    <name type="scientific">Candidatus Falkowbacteria bacterium CG11_big_fil_rev_8_21_14_0_20_39_10</name>
    <dbReference type="NCBI Taxonomy" id="1974570"/>
    <lineage>
        <taxon>Bacteria</taxon>
        <taxon>Candidatus Falkowiibacteriota</taxon>
    </lineage>
</organism>
<protein>
    <submittedName>
        <fullName evidence="3">Sortase</fullName>
    </submittedName>
</protein>
<keyword evidence="1" id="KW-0378">Hydrolase</keyword>
<keyword evidence="2" id="KW-1133">Transmembrane helix</keyword>
<evidence type="ECO:0000256" key="2">
    <source>
        <dbReference type="SAM" id="Phobius"/>
    </source>
</evidence>
<gene>
    <name evidence="3" type="ORF">COV49_00870</name>
</gene>
<comment type="caution">
    <text evidence="3">The sequence shown here is derived from an EMBL/GenBank/DDBJ whole genome shotgun (WGS) entry which is preliminary data.</text>
</comment>
<dbReference type="Pfam" id="PF04203">
    <property type="entry name" value="Sortase"/>
    <property type="match status" value="1"/>
</dbReference>
<dbReference type="Gene3D" id="2.40.260.10">
    <property type="entry name" value="Sortase"/>
    <property type="match status" value="1"/>
</dbReference>
<evidence type="ECO:0000256" key="1">
    <source>
        <dbReference type="ARBA" id="ARBA00022801"/>
    </source>
</evidence>
<reference evidence="3 4" key="1">
    <citation type="submission" date="2017-09" db="EMBL/GenBank/DDBJ databases">
        <title>Depth-based differentiation of microbial function through sediment-hosted aquifers and enrichment of novel symbionts in the deep terrestrial subsurface.</title>
        <authorList>
            <person name="Probst A.J."/>
            <person name="Ladd B."/>
            <person name="Jarett J.K."/>
            <person name="Geller-Mcgrath D.E."/>
            <person name="Sieber C.M."/>
            <person name="Emerson J.B."/>
            <person name="Anantharaman K."/>
            <person name="Thomas B.C."/>
            <person name="Malmstrom R."/>
            <person name="Stieglmeier M."/>
            <person name="Klingl A."/>
            <person name="Woyke T."/>
            <person name="Ryan C.M."/>
            <person name="Banfield J.F."/>
        </authorList>
    </citation>
    <scope>NUCLEOTIDE SEQUENCE [LARGE SCALE GENOMIC DNA]</scope>
    <source>
        <strain evidence="3">CG11_big_fil_rev_8_21_14_0_20_39_10</strain>
    </source>
</reference>
<dbReference type="CDD" id="cd05829">
    <property type="entry name" value="Sortase_F"/>
    <property type="match status" value="1"/>
</dbReference>
<dbReference type="Proteomes" id="UP000230869">
    <property type="component" value="Unassembled WGS sequence"/>
</dbReference>
<proteinExistence type="predicted"/>
<dbReference type="AlphaFoldDB" id="A0A2M6K9V1"/>
<dbReference type="SUPFAM" id="SSF63817">
    <property type="entry name" value="Sortase"/>
    <property type="match status" value="1"/>
</dbReference>
<dbReference type="InterPro" id="IPR042001">
    <property type="entry name" value="Sortase_F"/>
</dbReference>
<keyword evidence="2" id="KW-0812">Transmembrane</keyword>
<evidence type="ECO:0000313" key="3">
    <source>
        <dbReference type="EMBL" id="PIR13819.1"/>
    </source>
</evidence>
<dbReference type="InterPro" id="IPR023365">
    <property type="entry name" value="Sortase_dom-sf"/>
</dbReference>
<name>A0A2M6K9V1_9BACT</name>
<dbReference type="InterPro" id="IPR005754">
    <property type="entry name" value="Sortase"/>
</dbReference>
<evidence type="ECO:0000313" key="4">
    <source>
        <dbReference type="Proteomes" id="UP000230869"/>
    </source>
</evidence>
<keyword evidence="2" id="KW-0472">Membrane</keyword>